<dbReference type="PROSITE" id="PS50179">
    <property type="entry name" value="VHS"/>
    <property type="match status" value="1"/>
</dbReference>
<dbReference type="Pfam" id="PF00018">
    <property type="entry name" value="SH3_1"/>
    <property type="match status" value="1"/>
</dbReference>
<dbReference type="VEuPathDB" id="FungiDB:CJJ07_005328"/>
<keyword evidence="7" id="KW-0967">Endosome</keyword>
<dbReference type="SMART" id="SM00288">
    <property type="entry name" value="VHS"/>
    <property type="match status" value="1"/>
</dbReference>
<feature type="domain" description="VHS" evidence="12">
    <location>
        <begin position="10"/>
        <end position="141"/>
    </location>
</feature>
<evidence type="ECO:0000256" key="9">
    <source>
        <dbReference type="PROSITE-ProRule" id="PRU00192"/>
    </source>
</evidence>
<dbReference type="GO" id="GO:0035091">
    <property type="term" value="F:phosphatidylinositol binding"/>
    <property type="evidence" value="ECO:0007669"/>
    <property type="project" value="InterPro"/>
</dbReference>
<dbReference type="SMART" id="SM00326">
    <property type="entry name" value="SH3"/>
    <property type="match status" value="1"/>
</dbReference>
<dbReference type="SUPFAM" id="SSF48464">
    <property type="entry name" value="ENTH/VHS domain"/>
    <property type="match status" value="1"/>
</dbReference>
<organism evidence="13 14">
    <name type="scientific">Candidozyma auris</name>
    <name type="common">Yeast</name>
    <name type="synonym">Candida auris</name>
    <dbReference type="NCBI Taxonomy" id="498019"/>
    <lineage>
        <taxon>Eukaryota</taxon>
        <taxon>Fungi</taxon>
        <taxon>Dikarya</taxon>
        <taxon>Ascomycota</taxon>
        <taxon>Saccharomycotina</taxon>
        <taxon>Pichiomycetes</taxon>
        <taxon>Metschnikowiaceae</taxon>
        <taxon>Candidozyma</taxon>
    </lineage>
</organism>
<reference evidence="14" key="1">
    <citation type="journal article" date="2015" name="BMC Genomics">
        <title>Draft genome of a commonly misdiagnosed multidrug resistant pathogen Candida auris.</title>
        <authorList>
            <person name="Chatterjee S."/>
            <person name="Alampalli S.V."/>
            <person name="Nageshan R.K."/>
            <person name="Chettiar S.T."/>
            <person name="Joshi S."/>
            <person name="Tatu U.S."/>
        </authorList>
    </citation>
    <scope>NUCLEOTIDE SEQUENCE [LARGE SCALE GENOMIC DNA]</scope>
    <source>
        <strain evidence="14">6684</strain>
    </source>
</reference>
<protein>
    <recommendedName>
        <fullName evidence="3">Class E vacuolar protein-sorting machinery protein HSE1</fullName>
    </recommendedName>
    <alternativeName>
        <fullName evidence="4">Class E vacuolar protein-sorting machinery protein hse1</fullName>
    </alternativeName>
</protein>
<dbReference type="FunFam" id="2.30.30.40:FF:000072">
    <property type="entry name" value="Unconventional Myosin IB"/>
    <property type="match status" value="1"/>
</dbReference>
<dbReference type="InterPro" id="IPR036028">
    <property type="entry name" value="SH3-like_dom_sf"/>
</dbReference>
<dbReference type="InterPro" id="IPR002014">
    <property type="entry name" value="VHS_dom"/>
</dbReference>
<gene>
    <name evidence="13" type="ORF">QG37_04957</name>
</gene>
<dbReference type="VEuPathDB" id="FungiDB:CJI97_004305"/>
<evidence type="ECO:0000256" key="2">
    <source>
        <dbReference type="ARBA" id="ARBA00009666"/>
    </source>
</evidence>
<dbReference type="GO" id="GO:0010008">
    <property type="term" value="C:endosome membrane"/>
    <property type="evidence" value="ECO:0007669"/>
    <property type="project" value="UniProtKB-SubCell"/>
</dbReference>
<dbReference type="Pfam" id="PF00790">
    <property type="entry name" value="VHS"/>
    <property type="match status" value="1"/>
</dbReference>
<keyword evidence="8" id="KW-0653">Protein transport</keyword>
<evidence type="ECO:0000259" key="11">
    <source>
        <dbReference type="PROSITE" id="PS50002"/>
    </source>
</evidence>
<dbReference type="PRINTS" id="PR01887">
    <property type="entry name" value="SPECTRNALPHA"/>
</dbReference>
<dbReference type="PANTHER" id="PTHR45929">
    <property type="entry name" value="JAK PATHWAY SIGNAL TRANSDUCTION ADAPTOR MOLECULE"/>
    <property type="match status" value="1"/>
</dbReference>
<dbReference type="SUPFAM" id="SSF50044">
    <property type="entry name" value="SH3-domain"/>
    <property type="match status" value="1"/>
</dbReference>
<sequence>MTLQTLINRATDCTLTDDNWQYILDVCDEISKDPETNSRAAIKHIKGRLATRDANILFRTLTLITAIAENCGSRLKQEIASNEFLQTHMLAKLSDKKVHKQVKLRIAEVLQHLRKSFEGDPSLRPIQDACKVLTSKYTQFCKAPPSKPAKTAIEWKEKEQEEQELERALKLSVQEYEREKNTKESTLVFEPSTNERSGRLDPGHSSRNDPQTISIANVKKVRALYDLISYEPDELSFKKGDIITVIESVYRDWWRGTMSNGKQGIFPLNYVTPLVRKSPEESAREAAIEERMLKTEQTKIEELLALLSSKSSLVNEDRVTELFNEVLPVKSSLAKAIEKYSLRKDELGSLHGRMNEANNYYNLLIDKVVNSRGEVRLSQILPYPSESSFRGAVLQEQSTSSGFGNQYSG</sequence>
<dbReference type="PANTHER" id="PTHR45929:SF3">
    <property type="entry name" value="JAK PATHWAY SIGNAL TRANSDUCTION ADAPTOR MOLECULE"/>
    <property type="match status" value="1"/>
</dbReference>
<name>A0A0L0NVJ6_CANAR</name>
<dbReference type="Gene3D" id="1.20.5.1940">
    <property type="match status" value="1"/>
</dbReference>
<dbReference type="PROSITE" id="PS50002">
    <property type="entry name" value="SH3"/>
    <property type="match status" value="1"/>
</dbReference>
<dbReference type="PRINTS" id="PR00452">
    <property type="entry name" value="SH3DOMAIN"/>
</dbReference>
<dbReference type="GO" id="GO:0043328">
    <property type="term" value="P:protein transport to vacuole involved in ubiquitin-dependent protein catabolic process via the multivesicular body sorting pathway"/>
    <property type="evidence" value="ECO:0007669"/>
    <property type="project" value="TreeGrafter"/>
</dbReference>
<dbReference type="VEuPathDB" id="FungiDB:B9J08_004240"/>
<evidence type="ECO:0000256" key="6">
    <source>
        <dbReference type="ARBA" id="ARBA00022448"/>
    </source>
</evidence>
<evidence type="ECO:0000256" key="7">
    <source>
        <dbReference type="ARBA" id="ARBA00022753"/>
    </source>
</evidence>
<dbReference type="Proteomes" id="UP000037122">
    <property type="component" value="Unassembled WGS sequence"/>
</dbReference>
<evidence type="ECO:0000256" key="5">
    <source>
        <dbReference type="ARBA" id="ARBA00022443"/>
    </source>
</evidence>
<comment type="similarity">
    <text evidence="2">Belongs to the STAM family.</text>
</comment>
<comment type="subcellular location">
    <subcellularLocation>
        <location evidence="1">Endosome membrane</location>
        <topology evidence="1">Peripheral membrane protein</topology>
        <orientation evidence="1">Cytoplasmic side</orientation>
    </subcellularLocation>
</comment>
<dbReference type="InterPro" id="IPR003903">
    <property type="entry name" value="UIM_dom"/>
</dbReference>
<dbReference type="InterPro" id="IPR050670">
    <property type="entry name" value="STAM"/>
</dbReference>
<dbReference type="VEuPathDB" id="FungiDB:QG37_04957"/>
<feature type="region of interest" description="Disordered" evidence="10">
    <location>
        <begin position="190"/>
        <end position="210"/>
    </location>
</feature>
<evidence type="ECO:0000256" key="4">
    <source>
        <dbReference type="ARBA" id="ARBA00018978"/>
    </source>
</evidence>
<dbReference type="GO" id="GO:0033565">
    <property type="term" value="C:ESCRT-0 complex"/>
    <property type="evidence" value="ECO:0007669"/>
    <property type="project" value="TreeGrafter"/>
</dbReference>
<dbReference type="GO" id="GO:0043130">
    <property type="term" value="F:ubiquitin binding"/>
    <property type="evidence" value="ECO:0007669"/>
    <property type="project" value="InterPro"/>
</dbReference>
<evidence type="ECO:0000256" key="1">
    <source>
        <dbReference type="ARBA" id="ARBA00004125"/>
    </source>
</evidence>
<comment type="caution">
    <text evidence="13">The sequence shown here is derived from an EMBL/GenBank/DDBJ whole genome shotgun (WGS) entry which is preliminary data.</text>
</comment>
<proteinExistence type="inferred from homology"/>
<dbReference type="VEuPathDB" id="FungiDB:CJJ09_005178"/>
<dbReference type="CDD" id="cd16978">
    <property type="entry name" value="VHS_HSE1"/>
    <property type="match status" value="1"/>
</dbReference>
<keyword evidence="6" id="KW-0813">Transport</keyword>
<evidence type="ECO:0000259" key="12">
    <source>
        <dbReference type="PROSITE" id="PS50179"/>
    </source>
</evidence>
<evidence type="ECO:0000256" key="8">
    <source>
        <dbReference type="ARBA" id="ARBA00022927"/>
    </source>
</evidence>
<feature type="domain" description="SH3" evidence="11">
    <location>
        <begin position="216"/>
        <end position="276"/>
    </location>
</feature>
<dbReference type="AlphaFoldDB" id="A0A0L0NVJ6"/>
<feature type="compositionally biased region" description="Basic and acidic residues" evidence="10">
    <location>
        <begin position="196"/>
        <end position="207"/>
    </location>
</feature>
<dbReference type="VEuPathDB" id="FungiDB:CJI96_0005266"/>
<dbReference type="EMBL" id="LGST01000034">
    <property type="protein sequence ID" value="KND98196.1"/>
    <property type="molecule type" value="Genomic_DNA"/>
</dbReference>
<evidence type="ECO:0000313" key="13">
    <source>
        <dbReference type="EMBL" id="KND98196.1"/>
    </source>
</evidence>
<keyword evidence="5 9" id="KW-0728">SH3 domain</keyword>
<evidence type="ECO:0000313" key="14">
    <source>
        <dbReference type="Proteomes" id="UP000037122"/>
    </source>
</evidence>
<evidence type="ECO:0000256" key="3">
    <source>
        <dbReference type="ARBA" id="ARBA00017923"/>
    </source>
</evidence>
<dbReference type="PROSITE" id="PS50330">
    <property type="entry name" value="UIM"/>
    <property type="match status" value="1"/>
</dbReference>
<dbReference type="InterPro" id="IPR001452">
    <property type="entry name" value="SH3_domain"/>
</dbReference>
<evidence type="ECO:0000256" key="10">
    <source>
        <dbReference type="SAM" id="MobiDB-lite"/>
    </source>
</evidence>
<dbReference type="InterPro" id="IPR008942">
    <property type="entry name" value="ENTH_VHS"/>
</dbReference>
<accession>A0A0L0NVJ6</accession>
<dbReference type="Gene3D" id="1.25.40.90">
    <property type="match status" value="1"/>
</dbReference>
<dbReference type="Gene3D" id="2.30.30.40">
    <property type="entry name" value="SH3 Domains"/>
    <property type="match status" value="1"/>
</dbReference>